<evidence type="ECO:0000313" key="4">
    <source>
        <dbReference type="Proteomes" id="UP001595699"/>
    </source>
</evidence>
<feature type="region of interest" description="Disordered" evidence="1">
    <location>
        <begin position="339"/>
        <end position="373"/>
    </location>
</feature>
<dbReference type="RefSeq" id="WP_205114048.1">
    <property type="nucleotide sequence ID" value="NZ_JAFBCM010000001.1"/>
</dbReference>
<accession>A0ABV7Y8C6</accession>
<evidence type="ECO:0000313" key="3">
    <source>
        <dbReference type="EMBL" id="MFC3761555.1"/>
    </source>
</evidence>
<dbReference type="InterPro" id="IPR027417">
    <property type="entry name" value="P-loop_NTPase"/>
</dbReference>
<dbReference type="InterPro" id="IPR003495">
    <property type="entry name" value="CobW/HypB/UreG_nucleotide-bd"/>
</dbReference>
<reference evidence="4" key="1">
    <citation type="journal article" date="2019" name="Int. J. Syst. Evol. Microbiol.">
        <title>The Global Catalogue of Microorganisms (GCM) 10K type strain sequencing project: providing services to taxonomists for standard genome sequencing and annotation.</title>
        <authorList>
            <consortium name="The Broad Institute Genomics Platform"/>
            <consortium name="The Broad Institute Genome Sequencing Center for Infectious Disease"/>
            <person name="Wu L."/>
            <person name="Ma J."/>
        </authorList>
    </citation>
    <scope>NUCLEOTIDE SEQUENCE [LARGE SCALE GENOMIC DNA]</scope>
    <source>
        <strain evidence="4">CGMCC 4.7241</strain>
    </source>
</reference>
<keyword evidence="4" id="KW-1185">Reference proteome</keyword>
<gene>
    <name evidence="3" type="ORF">ACFOUW_11960</name>
</gene>
<dbReference type="PANTHER" id="PTHR13748">
    <property type="entry name" value="COBW-RELATED"/>
    <property type="match status" value="1"/>
</dbReference>
<proteinExistence type="predicted"/>
<dbReference type="Gene3D" id="3.40.50.300">
    <property type="entry name" value="P-loop containing nucleotide triphosphate hydrolases"/>
    <property type="match status" value="1"/>
</dbReference>
<dbReference type="Pfam" id="PF02492">
    <property type="entry name" value="cobW"/>
    <property type="match status" value="1"/>
</dbReference>
<comment type="caution">
    <text evidence="3">The sequence shown here is derived from an EMBL/GenBank/DDBJ whole genome shotgun (WGS) entry which is preliminary data.</text>
</comment>
<dbReference type="SUPFAM" id="SSF52540">
    <property type="entry name" value="P-loop containing nucleoside triphosphate hydrolases"/>
    <property type="match status" value="1"/>
</dbReference>
<evidence type="ECO:0000259" key="2">
    <source>
        <dbReference type="Pfam" id="PF02492"/>
    </source>
</evidence>
<dbReference type="PANTHER" id="PTHR13748:SF62">
    <property type="entry name" value="COBW DOMAIN-CONTAINING PROTEIN"/>
    <property type="match status" value="1"/>
</dbReference>
<evidence type="ECO:0000256" key="1">
    <source>
        <dbReference type="SAM" id="MobiDB-lite"/>
    </source>
</evidence>
<dbReference type="Proteomes" id="UP001595699">
    <property type="component" value="Unassembled WGS sequence"/>
</dbReference>
<dbReference type="EMBL" id="JBHRZH010000009">
    <property type="protein sequence ID" value="MFC3761555.1"/>
    <property type="molecule type" value="Genomic_DNA"/>
</dbReference>
<protein>
    <submittedName>
        <fullName evidence="3">GTP-binding protein</fullName>
    </submittedName>
</protein>
<sequence length="373" mass="39142">MVHVVLLSGFLGAGKTTTMLAAGRAFTAQGKNVAVITNDQAADLVDTTLAKNELDDVAEISGGCFCCRFENLEAMIKQLIDERGAEVIIAEAVGSCTDLQATVVRPLRKLYGDVLTVAPVTTIVDPSRLRAMIGDESDLGYLFAKQLAEGDVIALNKSDVHGSSLRAIGKELGAAFPHARVLSYSAATTEGLDALMAAWDEPATADIDLEVDYDRYAAAEAALAWLNHTVELGASDAPFSPASWAERALAEVSADCARSGYLVGHAKVSVESPAGLVKLSLTEAGKPVQTDRTAPGTVLIATATLNLRVNCEPAALDELVRRAAEAAGHEVGAVARSTNGASFQPSYPRPTHRIPAGASFPRESPGHSHRLLT</sequence>
<feature type="domain" description="CobW/HypB/UreG nucleotide-binding" evidence="2">
    <location>
        <begin position="4"/>
        <end position="174"/>
    </location>
</feature>
<organism evidence="3 4">
    <name type="scientific">Tenggerimyces flavus</name>
    <dbReference type="NCBI Taxonomy" id="1708749"/>
    <lineage>
        <taxon>Bacteria</taxon>
        <taxon>Bacillati</taxon>
        <taxon>Actinomycetota</taxon>
        <taxon>Actinomycetes</taxon>
        <taxon>Propionibacteriales</taxon>
        <taxon>Nocardioidaceae</taxon>
        <taxon>Tenggerimyces</taxon>
    </lineage>
</organism>
<dbReference type="InterPro" id="IPR051316">
    <property type="entry name" value="Zinc-reg_GTPase_activator"/>
</dbReference>
<name>A0ABV7Y8C6_9ACTN</name>